<feature type="domain" description="HEPN AbiU2-like" evidence="1">
    <location>
        <begin position="12"/>
        <end position="209"/>
    </location>
</feature>
<evidence type="ECO:0000313" key="2">
    <source>
        <dbReference type="EMBL" id="CCF84236.1"/>
    </source>
</evidence>
<dbReference type="Proteomes" id="UP000004221">
    <property type="component" value="Unassembled WGS sequence"/>
</dbReference>
<name>I4EHS4_9BACT</name>
<gene>
    <name evidence="2" type="ORF">NITHO_3260002</name>
</gene>
<evidence type="ECO:0000259" key="1">
    <source>
        <dbReference type="Pfam" id="PF18734"/>
    </source>
</evidence>
<reference evidence="2 3" key="1">
    <citation type="journal article" date="2012" name="ISME J.">
        <title>Nitrification expanded: discovery, physiology and genomics of a nitrite-oxidizing bacterium from the phylum Chloroflexi.</title>
        <authorList>
            <person name="Sorokin D.Y."/>
            <person name="Lucker S."/>
            <person name="Vejmelkova D."/>
            <person name="Kostrikina N.A."/>
            <person name="Kleerebezem R."/>
            <person name="Rijpstra W.I."/>
            <person name="Damste J.S."/>
            <person name="Le Paslier D."/>
            <person name="Muyzer G."/>
            <person name="Wagner M."/>
            <person name="van Loosdrecht M.C."/>
            <person name="Daims H."/>
        </authorList>
    </citation>
    <scope>NUCLEOTIDE SEQUENCE [LARGE SCALE GENOMIC DNA]</scope>
    <source>
        <strain evidence="3">none</strain>
    </source>
</reference>
<dbReference type="RefSeq" id="WP_008478260.1">
    <property type="nucleotide sequence ID" value="NZ_CAGS01000253.1"/>
</dbReference>
<proteinExistence type="predicted"/>
<comment type="caution">
    <text evidence="2">The sequence shown here is derived from an EMBL/GenBank/DDBJ whole genome shotgun (WGS) entry which is preliminary data.</text>
</comment>
<sequence length="219" mass="25624">MAKRKIKSQYDDWLERIVDISNHAAGLLRRREIFREYQDMINVNAKIHRPPDFHNWVKMNYADSIVMSIRRELDYGPTTGSLRRLLEEIRDNYELITRQAYINRWVEDAPDETAIADACFTELAGNGSTFDPRIAIADIKVLDALGSDIKKYVNKNIAHREKINKPIKLTYEKLHKFIDDYEAVVIKYHSLLTGDGYSTLLPVSINNWKIIFHESRIEK</sequence>
<dbReference type="AlphaFoldDB" id="I4EHS4"/>
<dbReference type="Pfam" id="PF18734">
    <property type="entry name" value="HEPN_AbiU2"/>
    <property type="match status" value="1"/>
</dbReference>
<accession>I4EHS4</accession>
<keyword evidence="3" id="KW-1185">Reference proteome</keyword>
<protein>
    <recommendedName>
        <fullName evidence="1">HEPN AbiU2-like domain-containing protein</fullName>
    </recommendedName>
</protein>
<dbReference type="InterPro" id="IPR040704">
    <property type="entry name" value="HEPN_AbiU2"/>
</dbReference>
<dbReference type="EMBL" id="CAGS01000253">
    <property type="protein sequence ID" value="CCF84236.1"/>
    <property type="molecule type" value="Genomic_DNA"/>
</dbReference>
<evidence type="ECO:0000313" key="3">
    <source>
        <dbReference type="Proteomes" id="UP000004221"/>
    </source>
</evidence>
<organism evidence="2 3">
    <name type="scientific">Nitrolancea hollandica Lb</name>
    <dbReference type="NCBI Taxonomy" id="1129897"/>
    <lineage>
        <taxon>Bacteria</taxon>
        <taxon>Pseudomonadati</taxon>
        <taxon>Thermomicrobiota</taxon>
        <taxon>Thermomicrobia</taxon>
        <taxon>Sphaerobacterales</taxon>
        <taxon>Sphaerobacterineae</taxon>
        <taxon>Sphaerobacteraceae</taxon>
        <taxon>Nitrolancea</taxon>
    </lineage>
</organism>